<protein>
    <submittedName>
        <fullName evidence="1">Predicted chitinase</fullName>
    </submittedName>
</protein>
<dbReference type="Gene3D" id="1.10.530.10">
    <property type="match status" value="1"/>
</dbReference>
<evidence type="ECO:0000313" key="1">
    <source>
        <dbReference type="EMBL" id="SQB99571.1"/>
    </source>
</evidence>
<sequence>MRQGDGYKFRGRGIKQLTGREHYTKFSKYAKNKNWIDTDDYFVNNPDSITTDGKFALLSAVYFWNSKELYKIADTQNENNTNEIVKQITKKVNGGENALSDRQQVFHKIQSSKIFEEFLDKRKII</sequence>
<evidence type="ECO:0000313" key="2">
    <source>
        <dbReference type="Proteomes" id="UP000250166"/>
    </source>
</evidence>
<dbReference type="AlphaFoldDB" id="A0A2X3BFI7"/>
<name>A0A2X3BFI7_9HELI</name>
<dbReference type="InterPro" id="IPR023346">
    <property type="entry name" value="Lysozyme-like_dom_sf"/>
</dbReference>
<organism evidence="1 2">
    <name type="scientific">Helicobacter fennelliae</name>
    <dbReference type="NCBI Taxonomy" id="215"/>
    <lineage>
        <taxon>Bacteria</taxon>
        <taxon>Pseudomonadati</taxon>
        <taxon>Campylobacterota</taxon>
        <taxon>Epsilonproteobacteria</taxon>
        <taxon>Campylobacterales</taxon>
        <taxon>Helicobacteraceae</taxon>
        <taxon>Helicobacter</taxon>
    </lineage>
</organism>
<accession>A0A2X3BFI7</accession>
<proteinExistence type="predicted"/>
<dbReference type="EMBL" id="UAWL01000006">
    <property type="protein sequence ID" value="SQB99571.1"/>
    <property type="molecule type" value="Genomic_DNA"/>
</dbReference>
<reference evidence="1 2" key="1">
    <citation type="submission" date="2018-06" db="EMBL/GenBank/DDBJ databases">
        <authorList>
            <consortium name="Pathogen Informatics"/>
            <person name="Doyle S."/>
        </authorList>
    </citation>
    <scope>NUCLEOTIDE SEQUENCE [LARGE SCALE GENOMIC DNA]</scope>
    <source>
        <strain evidence="1 2">NCTC13102</strain>
    </source>
</reference>
<dbReference type="RefSeq" id="WP_023947243.1">
    <property type="nucleotide sequence ID" value="NZ_JAERIV010000038.1"/>
</dbReference>
<gene>
    <name evidence="1" type="ORF">NCTC13102_01896</name>
</gene>
<dbReference type="Proteomes" id="UP000250166">
    <property type="component" value="Unassembled WGS sequence"/>
</dbReference>
<dbReference type="SUPFAM" id="SSF53955">
    <property type="entry name" value="Lysozyme-like"/>
    <property type="match status" value="1"/>
</dbReference>